<name>A0A838ADI0_9PSEU</name>
<gene>
    <name evidence="3" type="ORF">H0B56_16980</name>
</gene>
<protein>
    <submittedName>
        <fullName evidence="3">NAD-dependent epimerase/dehydratase family protein</fullName>
    </submittedName>
</protein>
<reference evidence="3 4" key="1">
    <citation type="submission" date="2020-07" db="EMBL/GenBank/DDBJ databases">
        <title>Genome of Haloechinothrix sp.</title>
        <authorList>
            <person name="Tang S.-K."/>
            <person name="Yang L."/>
            <person name="Zhu W.-Y."/>
        </authorList>
    </citation>
    <scope>NUCLEOTIDE SEQUENCE [LARGE SCALE GENOMIC DNA]</scope>
    <source>
        <strain evidence="3 4">YIM 98757</strain>
    </source>
</reference>
<dbReference type="InterPro" id="IPR001509">
    <property type="entry name" value="Epimerase_deHydtase"/>
</dbReference>
<keyword evidence="4" id="KW-1185">Reference proteome</keyword>
<proteinExistence type="inferred from homology"/>
<dbReference type="Gene3D" id="3.40.50.720">
    <property type="entry name" value="NAD(P)-binding Rossmann-like Domain"/>
    <property type="match status" value="1"/>
</dbReference>
<dbReference type="InterPro" id="IPR036291">
    <property type="entry name" value="NAD(P)-bd_dom_sf"/>
</dbReference>
<evidence type="ECO:0000313" key="3">
    <source>
        <dbReference type="EMBL" id="MBA0127247.1"/>
    </source>
</evidence>
<dbReference type="RefSeq" id="WP_180894069.1">
    <property type="nucleotide sequence ID" value="NZ_JACCKD010000006.1"/>
</dbReference>
<accession>A0A838ADI0</accession>
<comment type="caution">
    <text evidence="3">The sequence shown here is derived from an EMBL/GenBank/DDBJ whole genome shotgun (WGS) entry which is preliminary data.</text>
</comment>
<evidence type="ECO:0000256" key="1">
    <source>
        <dbReference type="ARBA" id="ARBA00007637"/>
    </source>
</evidence>
<dbReference type="SUPFAM" id="SSF51735">
    <property type="entry name" value="NAD(P)-binding Rossmann-fold domains"/>
    <property type="match status" value="1"/>
</dbReference>
<dbReference type="PRINTS" id="PR01713">
    <property type="entry name" value="NUCEPIMERASE"/>
</dbReference>
<dbReference type="Proteomes" id="UP000582974">
    <property type="component" value="Unassembled WGS sequence"/>
</dbReference>
<organism evidence="3 4">
    <name type="scientific">Haloechinothrix aidingensis</name>
    <dbReference type="NCBI Taxonomy" id="2752311"/>
    <lineage>
        <taxon>Bacteria</taxon>
        <taxon>Bacillati</taxon>
        <taxon>Actinomycetota</taxon>
        <taxon>Actinomycetes</taxon>
        <taxon>Pseudonocardiales</taxon>
        <taxon>Pseudonocardiaceae</taxon>
        <taxon>Haloechinothrix</taxon>
    </lineage>
</organism>
<dbReference type="Pfam" id="PF01370">
    <property type="entry name" value="Epimerase"/>
    <property type="match status" value="1"/>
</dbReference>
<dbReference type="PANTHER" id="PTHR43000">
    <property type="entry name" value="DTDP-D-GLUCOSE 4,6-DEHYDRATASE-RELATED"/>
    <property type="match status" value="1"/>
</dbReference>
<evidence type="ECO:0000259" key="2">
    <source>
        <dbReference type="Pfam" id="PF01370"/>
    </source>
</evidence>
<sequence length="376" mass="41730">MRRYSCTALTENPNRKIWAGQRVVVTGGAGLIGSRLYQRLVRAGAHVRLFDRLDAYEHQTLRHFGVSHDDVNLTIADIRDRRTVRRAIVDADYVIHSAAYADVAACTHDPFRAFASNLHATEVLLEEIARTSQIKRLILYSSASVYGNGTRSTEGPPCFSEDDPVAPLSIYGNAKQWAEHQMRLLLDEVVPYTILRLFSVYGAPQVPKRYSHSWAVAWFAMRAIVGLPMEVHGDGSQVRDFIHVDDVADATIRALASPAAVGQTINIGTGKPTSIRRLAGAIKQHFPRTRIRTTPRPTGDPTGGYADTTRMHRLLDWTPPICVEQGVPAYIDWLQRHPEVVPNWLTEAQDRDRLITNASGPDARLAGLNYAGDGHG</sequence>
<evidence type="ECO:0000313" key="4">
    <source>
        <dbReference type="Proteomes" id="UP000582974"/>
    </source>
</evidence>
<dbReference type="AlphaFoldDB" id="A0A838ADI0"/>
<feature type="domain" description="NAD-dependent epimerase/dehydratase" evidence="2">
    <location>
        <begin position="23"/>
        <end position="268"/>
    </location>
</feature>
<comment type="similarity">
    <text evidence="1">Belongs to the NAD(P)-dependent epimerase/dehydratase family.</text>
</comment>
<dbReference type="EMBL" id="JACCKD010000006">
    <property type="protein sequence ID" value="MBA0127247.1"/>
    <property type="molecule type" value="Genomic_DNA"/>
</dbReference>